<dbReference type="RefSeq" id="WP_279241636.1">
    <property type="nucleotide sequence ID" value="NZ_CP036501.1"/>
</dbReference>
<proteinExistence type="predicted"/>
<sequence length="161" mass="18306">MNLTCLKSGIWQVELRIPSDVRVVLGRTRFAQSTGTRDKRKASNKALPILTEWQQLITTARQSPELIQPKPDRTVCLSDAAQGHDGRGDSSVWLDELKPSQAKLYDAIEWGEGVSLPTHMSEFIEVHYTRHRTQLEARRYILEATLFIHTLGDLNRGNAQR</sequence>
<feature type="domain" description="DUF6538" evidence="1">
    <location>
        <begin position="6"/>
        <end position="62"/>
    </location>
</feature>
<accession>A0ABY6Q8D1</accession>
<reference evidence="2 3" key="1">
    <citation type="submission" date="2019-02" db="EMBL/GenBank/DDBJ databases">
        <title>Halieaceae_genomes.</title>
        <authorList>
            <person name="Li S.-H."/>
        </authorList>
    </citation>
    <scope>NUCLEOTIDE SEQUENCE [LARGE SCALE GENOMIC DNA]</scope>
    <source>
        <strain evidence="2 3">JH123</strain>
    </source>
</reference>
<organism evidence="2 3">
    <name type="scientific">Candidatus Paraluminiphilus aquimaris</name>
    <dbReference type="NCBI Taxonomy" id="2518994"/>
    <lineage>
        <taxon>Bacteria</taxon>
        <taxon>Pseudomonadati</taxon>
        <taxon>Pseudomonadota</taxon>
        <taxon>Gammaproteobacteria</taxon>
        <taxon>Cellvibrionales</taxon>
        <taxon>Halieaceae</taxon>
        <taxon>Candidatus Paraluminiphilus</taxon>
    </lineage>
</organism>
<evidence type="ECO:0000313" key="2">
    <source>
        <dbReference type="EMBL" id="UZP75158.1"/>
    </source>
</evidence>
<dbReference type="InterPro" id="IPR046668">
    <property type="entry name" value="DUF6538"/>
</dbReference>
<dbReference type="Proteomes" id="UP001317963">
    <property type="component" value="Chromosome"/>
</dbReference>
<evidence type="ECO:0000313" key="3">
    <source>
        <dbReference type="Proteomes" id="UP001317963"/>
    </source>
</evidence>
<dbReference type="EMBL" id="CP036501">
    <property type="protein sequence ID" value="UZP75158.1"/>
    <property type="molecule type" value="Genomic_DNA"/>
</dbReference>
<dbReference type="Pfam" id="PF20172">
    <property type="entry name" value="DUF6538"/>
    <property type="match status" value="1"/>
</dbReference>
<keyword evidence="3" id="KW-1185">Reference proteome</keyword>
<gene>
    <name evidence="2" type="ORF">E0F26_10600</name>
</gene>
<protein>
    <recommendedName>
        <fullName evidence="1">DUF6538 domain-containing protein</fullName>
    </recommendedName>
</protein>
<name>A0ABY6Q8D1_9GAMM</name>
<evidence type="ECO:0000259" key="1">
    <source>
        <dbReference type="Pfam" id="PF20172"/>
    </source>
</evidence>